<dbReference type="InterPro" id="IPR026634">
    <property type="entry name" value="TPST-like"/>
</dbReference>
<evidence type="ECO:0000256" key="1">
    <source>
        <dbReference type="ARBA" id="ARBA00022679"/>
    </source>
</evidence>
<dbReference type="PANTHER" id="PTHR12788:SF10">
    <property type="entry name" value="PROTEIN-TYROSINE SULFOTRANSFERASE"/>
    <property type="match status" value="1"/>
</dbReference>
<dbReference type="AlphaFoldDB" id="A0A5D0MC61"/>
<evidence type="ECO:0000313" key="2">
    <source>
        <dbReference type="EMBL" id="TYB30566.1"/>
    </source>
</evidence>
<evidence type="ECO:0000313" key="3">
    <source>
        <dbReference type="Proteomes" id="UP000324143"/>
    </source>
</evidence>
<accession>A0A5D0MC61</accession>
<dbReference type="EMBL" id="VSIX01000116">
    <property type="protein sequence ID" value="TYB30566.1"/>
    <property type="molecule type" value="Genomic_DNA"/>
</dbReference>
<dbReference type="GO" id="GO:0008476">
    <property type="term" value="F:protein-tyrosine sulfotransferase activity"/>
    <property type="evidence" value="ECO:0007669"/>
    <property type="project" value="InterPro"/>
</dbReference>
<dbReference type="PANTHER" id="PTHR12788">
    <property type="entry name" value="PROTEIN-TYROSINE SULFOTRANSFERASE 2"/>
    <property type="match status" value="1"/>
</dbReference>
<reference evidence="2" key="1">
    <citation type="submission" date="2019-08" db="EMBL/GenBank/DDBJ databases">
        <title>Genomic characterization of a novel candidate phylum (ARYD3) from a high temperature, high salinity tertiary oil reservoir in north central Oklahoma, USA.</title>
        <authorList>
            <person name="Youssef N.H."/>
            <person name="Yadav A."/>
            <person name="Elshahed M.S."/>
        </authorList>
    </citation>
    <scope>NUCLEOTIDE SEQUENCE [LARGE SCALE GENOMIC DNA]</scope>
    <source>
        <strain evidence="2">ARYD3</strain>
    </source>
</reference>
<keyword evidence="3" id="KW-1185">Reference proteome</keyword>
<organism evidence="2 3">
    <name type="scientific">Candidatus Mcinerneyibacterium aminivorans</name>
    <dbReference type="NCBI Taxonomy" id="2703815"/>
    <lineage>
        <taxon>Bacteria</taxon>
        <taxon>Candidatus Macinerneyibacteriota</taxon>
        <taxon>Candidatus Mcinerneyibacteria</taxon>
        <taxon>Candidatus Mcinerneyibacteriales</taxon>
        <taxon>Candidatus Mcinerneyibacteriaceae</taxon>
        <taxon>Candidatus Mcinerneyibacterium</taxon>
    </lineage>
</organism>
<dbReference type="InterPro" id="IPR027417">
    <property type="entry name" value="P-loop_NTPase"/>
</dbReference>
<dbReference type="Pfam" id="PF13469">
    <property type="entry name" value="Sulfotransfer_3"/>
    <property type="match status" value="1"/>
</dbReference>
<sequence>MLKYKKNPVIINKIIDLIKMPINFFKLKYKFNNVESLSCNPFFIIGSGRSGNTLLRAMLCNNKLISIPPESYVLGDMGRKFKRFNYLPWKELVEIIIGELESHSQFYTWGVNFHDAYYKLLNIPTKQKTLDKIIDEIYLTYSKKYFPEAKIWGDKTPQNVFSLDMINKIFPNAKYIHIIRDGRDVVNSYLKIKRYDNVEKACNRWLNSIELVNKFKKKKSNSNFIELKYEKLVKNPEIEIKRVCNFLNISYDEIMLKPYLNKEKLGDVDKLEHHYGLNRQINSDSIGKWKEGLNKKEKEICTKLLNEELKKLGY</sequence>
<dbReference type="Gene3D" id="3.40.50.300">
    <property type="entry name" value="P-loop containing nucleotide triphosphate hydrolases"/>
    <property type="match status" value="1"/>
</dbReference>
<dbReference type="Proteomes" id="UP000324143">
    <property type="component" value="Unassembled WGS sequence"/>
</dbReference>
<protein>
    <submittedName>
        <fullName evidence="2">Sulfotransferase</fullName>
    </submittedName>
</protein>
<gene>
    <name evidence="2" type="ORF">FXF47_08600</name>
</gene>
<dbReference type="SUPFAM" id="SSF52540">
    <property type="entry name" value="P-loop containing nucleoside triphosphate hydrolases"/>
    <property type="match status" value="1"/>
</dbReference>
<keyword evidence="1" id="KW-0808">Transferase</keyword>
<name>A0A5D0MC61_9BACT</name>
<proteinExistence type="predicted"/>
<comment type="caution">
    <text evidence="2">The sequence shown here is derived from an EMBL/GenBank/DDBJ whole genome shotgun (WGS) entry which is preliminary data.</text>
</comment>